<dbReference type="InParanoid" id="E5A9S2"/>
<evidence type="ECO:0000313" key="2">
    <source>
        <dbReference type="EMBL" id="CBY00413.1"/>
    </source>
</evidence>
<dbReference type="HOGENOM" id="CLU_1337722_0_0_1"/>
<dbReference type="Proteomes" id="UP000002668">
    <property type="component" value="Genome"/>
</dbReference>
<evidence type="ECO:0000313" key="3">
    <source>
        <dbReference type="Proteomes" id="UP000002668"/>
    </source>
</evidence>
<proteinExistence type="predicted"/>
<feature type="region of interest" description="Disordered" evidence="1">
    <location>
        <begin position="1"/>
        <end position="36"/>
    </location>
</feature>
<protein>
    <submittedName>
        <fullName evidence="2">Predicted protein</fullName>
    </submittedName>
</protein>
<evidence type="ECO:0000256" key="1">
    <source>
        <dbReference type="SAM" id="MobiDB-lite"/>
    </source>
</evidence>
<keyword evidence="3" id="KW-1185">Reference proteome</keyword>
<dbReference type="AlphaFoldDB" id="E5A9S2"/>
<reference evidence="3" key="1">
    <citation type="journal article" date="2011" name="Nat. Commun.">
        <title>Effector diversification within compartments of the Leptosphaeria maculans genome affected by Repeat-Induced Point mutations.</title>
        <authorList>
            <person name="Rouxel T."/>
            <person name="Grandaubert J."/>
            <person name="Hane J.K."/>
            <person name="Hoede C."/>
            <person name="van de Wouw A.P."/>
            <person name="Couloux A."/>
            <person name="Dominguez V."/>
            <person name="Anthouard V."/>
            <person name="Bally P."/>
            <person name="Bourras S."/>
            <person name="Cozijnsen A.J."/>
            <person name="Ciuffetti L.M."/>
            <person name="Degrave A."/>
            <person name="Dilmaghani A."/>
            <person name="Duret L."/>
            <person name="Fudal I."/>
            <person name="Goodwin S.B."/>
            <person name="Gout L."/>
            <person name="Glaser N."/>
            <person name="Linglin J."/>
            <person name="Kema G.H.J."/>
            <person name="Lapalu N."/>
            <person name="Lawrence C.B."/>
            <person name="May K."/>
            <person name="Meyer M."/>
            <person name="Ollivier B."/>
            <person name="Poulain J."/>
            <person name="Schoch C.L."/>
            <person name="Simon A."/>
            <person name="Spatafora J.W."/>
            <person name="Stachowiak A."/>
            <person name="Turgeon B.G."/>
            <person name="Tyler B.M."/>
            <person name="Vincent D."/>
            <person name="Weissenbach J."/>
            <person name="Amselem J."/>
            <person name="Quesneville H."/>
            <person name="Oliver R.P."/>
            <person name="Wincker P."/>
            <person name="Balesdent M.-H."/>
            <person name="Howlett B.J."/>
        </authorList>
    </citation>
    <scope>NUCLEOTIDE SEQUENCE [LARGE SCALE GENOMIC DNA]</scope>
    <source>
        <strain evidence="3">JN3 / isolate v23.1.3 / race Av1-4-5-6-7-8</strain>
    </source>
</reference>
<feature type="region of interest" description="Disordered" evidence="1">
    <location>
        <begin position="98"/>
        <end position="123"/>
    </location>
</feature>
<dbReference type="VEuPathDB" id="FungiDB:LEMA_P015430.1"/>
<gene>
    <name evidence="2" type="ORF">LEMA_P015430.1</name>
</gene>
<accession>E5A9S2</accession>
<dbReference type="RefSeq" id="XP_003843892.1">
    <property type="nucleotide sequence ID" value="XM_003843844.1"/>
</dbReference>
<organism evidence="3">
    <name type="scientific">Leptosphaeria maculans (strain JN3 / isolate v23.1.3 / race Av1-4-5-6-7-8)</name>
    <name type="common">Blackleg fungus</name>
    <name type="synonym">Phoma lingam</name>
    <dbReference type="NCBI Taxonomy" id="985895"/>
    <lineage>
        <taxon>Eukaryota</taxon>
        <taxon>Fungi</taxon>
        <taxon>Dikarya</taxon>
        <taxon>Ascomycota</taxon>
        <taxon>Pezizomycotina</taxon>
        <taxon>Dothideomycetes</taxon>
        <taxon>Pleosporomycetidae</taxon>
        <taxon>Pleosporales</taxon>
        <taxon>Pleosporineae</taxon>
        <taxon>Leptosphaeriaceae</taxon>
        <taxon>Plenodomus</taxon>
        <taxon>Plenodomus lingam/Leptosphaeria maculans species complex</taxon>
    </lineage>
</organism>
<dbReference type="EMBL" id="FP929138">
    <property type="protein sequence ID" value="CBY00413.1"/>
    <property type="molecule type" value="Genomic_DNA"/>
</dbReference>
<feature type="compositionally biased region" description="Low complexity" evidence="1">
    <location>
        <begin position="1"/>
        <end position="26"/>
    </location>
</feature>
<name>E5A9S2_LEPMJ</name>
<dbReference type="GeneID" id="13290267"/>
<sequence>MSSDSTNTSKTNPQSPSTTSTSTSILPNPPRPKYPPLQRYLATLVSLARVALGTNHGSRSHATTTATAVLVLQEKLNEHFTLEREECEKFGQREQCSQQKQDQQRQDQPDQSHACGISTSTQNNCPCSTKNGGNYIDTILQLQTLLRILTMALGLRREQVNWPRLNLSGMQERRRMERLYERIDDLVFWGETEDGLVDARGEKGV</sequence>